<protein>
    <submittedName>
        <fullName evidence="1">Uncharacterized protein</fullName>
    </submittedName>
</protein>
<evidence type="ECO:0000313" key="2">
    <source>
        <dbReference type="Proteomes" id="UP000559598"/>
    </source>
</evidence>
<dbReference type="Proteomes" id="UP000559598">
    <property type="component" value="Unassembled WGS sequence"/>
</dbReference>
<reference evidence="1 2" key="1">
    <citation type="submission" date="2020-08" db="EMBL/GenBank/DDBJ databases">
        <title>Genomic Encyclopedia of Type Strains, Phase IV (KMG-IV): sequencing the most valuable type-strain genomes for metagenomic binning, comparative biology and taxonomic classification.</title>
        <authorList>
            <person name="Goeker M."/>
        </authorList>
    </citation>
    <scope>NUCLEOTIDE SEQUENCE [LARGE SCALE GENOMIC DNA]</scope>
    <source>
        <strain evidence="1 2">DSM 17075</strain>
    </source>
</reference>
<comment type="caution">
    <text evidence="1">The sequence shown here is derived from an EMBL/GenBank/DDBJ whole genome shotgun (WGS) entry which is preliminary data.</text>
</comment>
<keyword evidence="2" id="KW-1185">Reference proteome</keyword>
<dbReference type="RefSeq" id="WP_183183161.1">
    <property type="nucleotide sequence ID" value="NZ_BMNP01000007.1"/>
</dbReference>
<organism evidence="1 2">
    <name type="scientific">Anoxybacteroides voinovskiense</name>
    <dbReference type="NCBI Taxonomy" id="230470"/>
    <lineage>
        <taxon>Bacteria</taxon>
        <taxon>Bacillati</taxon>
        <taxon>Bacillota</taxon>
        <taxon>Bacilli</taxon>
        <taxon>Bacillales</taxon>
        <taxon>Anoxybacillaceae</taxon>
        <taxon>Anoxybacteroides</taxon>
    </lineage>
</organism>
<accession>A0A840DI53</accession>
<gene>
    <name evidence="1" type="ORF">GGR02_000494</name>
</gene>
<name>A0A840DI53_9BACL</name>
<dbReference type="EMBL" id="JACIDE010000003">
    <property type="protein sequence ID" value="MBB4072734.1"/>
    <property type="molecule type" value="Genomic_DNA"/>
</dbReference>
<dbReference type="AlphaFoldDB" id="A0A840DI53"/>
<evidence type="ECO:0000313" key="1">
    <source>
        <dbReference type="EMBL" id="MBB4072734.1"/>
    </source>
</evidence>
<sequence>MILKKYPQCPYIVEKTLSTPQDIVKKMSINVGEKRKMAMNLSTTKKR</sequence>
<proteinExistence type="predicted"/>